<sequence length="150" mass="15109">MTLRAAYLLAPAVALLLAGCAPGTGVGTGATGGAALPSGSSLEARWERRVVTLLVAERIADACYGEGIYLAPSPYGGAVHRATEEMVAAGEDRAALDAVFAGHDFNTTTTAVESYLASRGGSVEAPASLCAVGEAEIAEGSEVGRVLTRL</sequence>
<dbReference type="PROSITE" id="PS51257">
    <property type="entry name" value="PROKAR_LIPOPROTEIN"/>
    <property type="match status" value="1"/>
</dbReference>
<proteinExistence type="predicted"/>
<gene>
    <name evidence="2" type="ORF">R2601_21797</name>
</gene>
<accession>Q0FNV5</accession>
<dbReference type="RefSeq" id="WP_007799390.1">
    <property type="nucleotide sequence ID" value="NZ_DS022276.1"/>
</dbReference>
<dbReference type="STRING" id="314265.R2601_21797"/>
<evidence type="ECO:0008006" key="4">
    <source>
        <dbReference type="Google" id="ProtNLM"/>
    </source>
</evidence>
<evidence type="ECO:0000256" key="1">
    <source>
        <dbReference type="SAM" id="SignalP"/>
    </source>
</evidence>
<evidence type="ECO:0000313" key="2">
    <source>
        <dbReference type="EMBL" id="EAU45948.1"/>
    </source>
</evidence>
<dbReference type="eggNOG" id="ENOG5032X7J">
    <property type="taxonomic scope" value="Bacteria"/>
</dbReference>
<dbReference type="Proteomes" id="UP000006230">
    <property type="component" value="Unassembled WGS sequence"/>
</dbReference>
<feature type="chain" id="PRO_5004171716" description="Lipoprotein" evidence="1">
    <location>
        <begin position="24"/>
        <end position="150"/>
    </location>
</feature>
<dbReference type="GeneID" id="92503509"/>
<organism evidence="2 3">
    <name type="scientific">Salipiger bermudensis (strain DSM 26914 / JCM 13377 / KCTC 12554 / HTCC2601)</name>
    <name type="common">Pelagibaca bermudensis</name>
    <dbReference type="NCBI Taxonomy" id="314265"/>
    <lineage>
        <taxon>Bacteria</taxon>
        <taxon>Pseudomonadati</taxon>
        <taxon>Pseudomonadota</taxon>
        <taxon>Alphaproteobacteria</taxon>
        <taxon>Rhodobacterales</taxon>
        <taxon>Roseobacteraceae</taxon>
        <taxon>Salipiger</taxon>
    </lineage>
</organism>
<dbReference type="Pfam" id="PF17267">
    <property type="entry name" value="DUF5333"/>
    <property type="match status" value="1"/>
</dbReference>
<dbReference type="HOGENOM" id="CLU_1802683_0_0_5"/>
<evidence type="ECO:0000313" key="3">
    <source>
        <dbReference type="Proteomes" id="UP000006230"/>
    </source>
</evidence>
<dbReference type="InterPro" id="IPR020349">
    <property type="entry name" value="Uncharacterised_14.7kDa"/>
</dbReference>
<dbReference type="EMBL" id="AATQ01000020">
    <property type="protein sequence ID" value="EAU45948.1"/>
    <property type="molecule type" value="Genomic_DNA"/>
</dbReference>
<dbReference type="AlphaFoldDB" id="Q0FNV5"/>
<keyword evidence="1" id="KW-0732">Signal</keyword>
<reference evidence="2 3" key="1">
    <citation type="journal article" date="2010" name="J. Bacteriol.">
        <title>Genome sequences of Pelagibaca bermudensis HTCC2601T and Maritimibacter alkaliphilus HTCC2654T, the type strains of two marine Roseobacter genera.</title>
        <authorList>
            <person name="Thrash J.C."/>
            <person name="Cho J.C."/>
            <person name="Ferriera S."/>
            <person name="Johnson J."/>
            <person name="Vergin K.L."/>
            <person name="Giovannoni S.J."/>
        </authorList>
    </citation>
    <scope>NUCLEOTIDE SEQUENCE [LARGE SCALE GENOMIC DNA]</scope>
    <source>
        <strain evidence="3">DSM 26914 / JCM 13377 / KCTC 12554 / HTCC2601</strain>
    </source>
</reference>
<dbReference type="OrthoDB" id="7868252at2"/>
<name>Q0FNV5_SALBH</name>
<feature type="signal peptide" evidence="1">
    <location>
        <begin position="1"/>
        <end position="23"/>
    </location>
</feature>
<protein>
    <recommendedName>
        <fullName evidence="4">Lipoprotein</fullName>
    </recommendedName>
</protein>
<keyword evidence="3" id="KW-1185">Reference proteome</keyword>
<comment type="caution">
    <text evidence="2">The sequence shown here is derived from an EMBL/GenBank/DDBJ whole genome shotgun (WGS) entry which is preliminary data.</text>
</comment>